<name>A0A9D4IX80_DREPO</name>
<accession>A0A9D4IX80</accession>
<keyword evidence="2" id="KW-1185">Reference proteome</keyword>
<organism evidence="1 2">
    <name type="scientific">Dreissena polymorpha</name>
    <name type="common">Zebra mussel</name>
    <name type="synonym">Mytilus polymorpha</name>
    <dbReference type="NCBI Taxonomy" id="45954"/>
    <lineage>
        <taxon>Eukaryota</taxon>
        <taxon>Metazoa</taxon>
        <taxon>Spiralia</taxon>
        <taxon>Lophotrochozoa</taxon>
        <taxon>Mollusca</taxon>
        <taxon>Bivalvia</taxon>
        <taxon>Autobranchia</taxon>
        <taxon>Heteroconchia</taxon>
        <taxon>Euheterodonta</taxon>
        <taxon>Imparidentia</taxon>
        <taxon>Neoheterodontei</taxon>
        <taxon>Myida</taxon>
        <taxon>Dreissenoidea</taxon>
        <taxon>Dreissenidae</taxon>
        <taxon>Dreissena</taxon>
    </lineage>
</organism>
<proteinExistence type="predicted"/>
<dbReference type="EMBL" id="JAIWYP010000008">
    <property type="protein sequence ID" value="KAH3788119.1"/>
    <property type="molecule type" value="Genomic_DNA"/>
</dbReference>
<dbReference type="Proteomes" id="UP000828390">
    <property type="component" value="Unassembled WGS sequence"/>
</dbReference>
<sequence length="77" mass="8522">MFNVCGIFYCEKGGGGVPGPYPSCRGFIKRSKHCTDRVASNAALDVLPVVRNRDPTNQNARQVHSADACNLRYDIRH</sequence>
<dbReference type="AlphaFoldDB" id="A0A9D4IX80"/>
<comment type="caution">
    <text evidence="1">The sequence shown here is derived from an EMBL/GenBank/DDBJ whole genome shotgun (WGS) entry which is preliminary data.</text>
</comment>
<gene>
    <name evidence="1" type="ORF">DPMN_166250</name>
</gene>
<reference evidence="1" key="1">
    <citation type="journal article" date="2019" name="bioRxiv">
        <title>The Genome of the Zebra Mussel, Dreissena polymorpha: A Resource for Invasive Species Research.</title>
        <authorList>
            <person name="McCartney M.A."/>
            <person name="Auch B."/>
            <person name="Kono T."/>
            <person name="Mallez S."/>
            <person name="Zhang Y."/>
            <person name="Obille A."/>
            <person name="Becker A."/>
            <person name="Abrahante J.E."/>
            <person name="Garbe J."/>
            <person name="Badalamenti J.P."/>
            <person name="Herman A."/>
            <person name="Mangelson H."/>
            <person name="Liachko I."/>
            <person name="Sullivan S."/>
            <person name="Sone E.D."/>
            <person name="Koren S."/>
            <person name="Silverstein K.A.T."/>
            <person name="Beckman K.B."/>
            <person name="Gohl D.M."/>
        </authorList>
    </citation>
    <scope>NUCLEOTIDE SEQUENCE</scope>
    <source>
        <strain evidence="1">Duluth1</strain>
        <tissue evidence="1">Whole animal</tissue>
    </source>
</reference>
<reference evidence="1" key="2">
    <citation type="submission" date="2020-11" db="EMBL/GenBank/DDBJ databases">
        <authorList>
            <person name="McCartney M.A."/>
            <person name="Auch B."/>
            <person name="Kono T."/>
            <person name="Mallez S."/>
            <person name="Becker A."/>
            <person name="Gohl D.M."/>
            <person name="Silverstein K.A.T."/>
            <person name="Koren S."/>
            <person name="Bechman K.B."/>
            <person name="Herman A."/>
            <person name="Abrahante J.E."/>
            <person name="Garbe J."/>
        </authorList>
    </citation>
    <scope>NUCLEOTIDE SEQUENCE</scope>
    <source>
        <strain evidence="1">Duluth1</strain>
        <tissue evidence="1">Whole animal</tissue>
    </source>
</reference>
<evidence type="ECO:0000313" key="1">
    <source>
        <dbReference type="EMBL" id="KAH3788119.1"/>
    </source>
</evidence>
<evidence type="ECO:0000313" key="2">
    <source>
        <dbReference type="Proteomes" id="UP000828390"/>
    </source>
</evidence>
<protein>
    <submittedName>
        <fullName evidence="1">Uncharacterized protein</fullName>
    </submittedName>
</protein>